<evidence type="ECO:0000313" key="2">
    <source>
        <dbReference type="Proteomes" id="UP000443090"/>
    </source>
</evidence>
<reference evidence="1 2" key="1">
    <citation type="submission" date="2018-05" db="EMBL/GenBank/DDBJ databases">
        <title>Genome sequencing and assembly of the regulated plant pathogen Lachnellula willkommii and related sister species for the development of diagnostic species identification markers.</title>
        <authorList>
            <person name="Giroux E."/>
            <person name="Bilodeau G."/>
        </authorList>
    </citation>
    <scope>NUCLEOTIDE SEQUENCE [LARGE SCALE GENOMIC DNA]</scope>
    <source>
        <strain evidence="1 2">CBS 160.35</strain>
    </source>
</reference>
<evidence type="ECO:0008006" key="3">
    <source>
        <dbReference type="Google" id="ProtNLM"/>
    </source>
</evidence>
<organism evidence="1 2">
    <name type="scientific">Lachnellula occidentalis</name>
    <dbReference type="NCBI Taxonomy" id="215460"/>
    <lineage>
        <taxon>Eukaryota</taxon>
        <taxon>Fungi</taxon>
        <taxon>Dikarya</taxon>
        <taxon>Ascomycota</taxon>
        <taxon>Pezizomycotina</taxon>
        <taxon>Leotiomycetes</taxon>
        <taxon>Helotiales</taxon>
        <taxon>Lachnaceae</taxon>
        <taxon>Lachnellula</taxon>
    </lineage>
</organism>
<comment type="caution">
    <text evidence="1">The sequence shown here is derived from an EMBL/GenBank/DDBJ whole genome shotgun (WGS) entry which is preliminary data.</text>
</comment>
<dbReference type="EMBL" id="QGMI01000259">
    <property type="protein sequence ID" value="TVY43913.1"/>
    <property type="molecule type" value="Genomic_DNA"/>
</dbReference>
<protein>
    <recommendedName>
        <fullName evidence="3">Endo-beta-1,4-glucanase D</fullName>
    </recommendedName>
</protein>
<keyword evidence="2" id="KW-1185">Reference proteome</keyword>
<dbReference type="Gene3D" id="2.70.50.70">
    <property type="match status" value="1"/>
</dbReference>
<accession>A0A8H8S023</accession>
<sequence>MIAGPSSGVGWWDFTVPSCVFWIFENKTPYAGRKRDTIPNPKLPPCIRAMLIPTSCLVPSHRKPIHNAHRAHRTPLRLLYASDQARFYMSCANVKITGSGNPHVRGSYTPNSLHTRSAILLNIYDSNPPSLPNKAGKSYTIPDPAKLAC</sequence>
<proteinExistence type="predicted"/>
<dbReference type="Proteomes" id="UP000443090">
    <property type="component" value="Unassembled WGS sequence"/>
</dbReference>
<evidence type="ECO:0000313" key="1">
    <source>
        <dbReference type="EMBL" id="TVY43913.1"/>
    </source>
</evidence>
<gene>
    <name evidence="1" type="ORF">LOCC1_G003529</name>
</gene>
<name>A0A8H8S023_9HELO</name>
<dbReference type="AlphaFoldDB" id="A0A8H8S023"/>